<feature type="compositionally biased region" description="Low complexity" evidence="16">
    <location>
        <begin position="907"/>
        <end position="917"/>
    </location>
</feature>
<dbReference type="GO" id="GO:0006355">
    <property type="term" value="P:regulation of DNA-templated transcription"/>
    <property type="evidence" value="ECO:0007669"/>
    <property type="project" value="TreeGrafter"/>
</dbReference>
<dbReference type="InterPro" id="IPR036020">
    <property type="entry name" value="WW_dom_sf"/>
</dbReference>
<evidence type="ECO:0000256" key="16">
    <source>
        <dbReference type="SAM" id="MobiDB-lite"/>
    </source>
</evidence>
<dbReference type="InterPro" id="IPR035892">
    <property type="entry name" value="C2_domain_sf"/>
</dbReference>
<feature type="region of interest" description="Disordered" evidence="16">
    <location>
        <begin position="429"/>
        <end position="454"/>
    </location>
</feature>
<evidence type="ECO:0000256" key="10">
    <source>
        <dbReference type="ARBA" id="ARBA00023054"/>
    </source>
</evidence>
<dbReference type="GO" id="GO:0035330">
    <property type="term" value="P:regulation of hippo signaling"/>
    <property type="evidence" value="ECO:0007669"/>
    <property type="project" value="TreeGrafter"/>
</dbReference>
<dbReference type="GO" id="GO:0060090">
    <property type="term" value="F:molecular adaptor activity"/>
    <property type="evidence" value="ECO:0007669"/>
    <property type="project" value="TreeGrafter"/>
</dbReference>
<evidence type="ECO:0000256" key="9">
    <source>
        <dbReference type="ARBA" id="ARBA00023015"/>
    </source>
</evidence>
<dbReference type="SUPFAM" id="SSF51045">
    <property type="entry name" value="WW domain"/>
    <property type="match status" value="2"/>
</dbReference>
<feature type="region of interest" description="Disordered" evidence="16">
    <location>
        <begin position="828"/>
        <end position="851"/>
    </location>
</feature>
<gene>
    <name evidence="17" type="ORF">OFUS_LOCUS5221</name>
</gene>
<feature type="compositionally biased region" description="Basic and acidic residues" evidence="16">
    <location>
        <begin position="869"/>
        <end position="883"/>
    </location>
</feature>
<dbReference type="GO" id="GO:0016477">
    <property type="term" value="P:cell migration"/>
    <property type="evidence" value="ECO:0007669"/>
    <property type="project" value="TreeGrafter"/>
</dbReference>
<comment type="function">
    <text evidence="13">Regulator of the Hippo/SWH (Sav/Wts/Hpo) signaling pathway, a signaling pathway that plays a pivotal role in organ size control and tumor suppression by restricting proliferation and promoting apoptosis. The core of this pathway is composed of a kinase cascade wherein Hippo (Hpo), in complex with its regulatory protein Salvador (Sav), phosphorylates and activates Warts (Wts) in complex with its regulatory protein Mats, which in turn phosphorylates and inactivates the Yorkie (Yki) oncoprotein. Kibra acts synergistically along with Ex and Mer to regulate the Hippo signaling pathway.</text>
</comment>
<proteinExistence type="inferred from homology"/>
<evidence type="ECO:0000256" key="11">
    <source>
        <dbReference type="ARBA" id="ARBA00023136"/>
    </source>
</evidence>
<dbReference type="InterPro" id="IPR051105">
    <property type="entry name" value="WWC/KIBRA_Hippo_Reg"/>
</dbReference>
<feature type="region of interest" description="Disordered" evidence="16">
    <location>
        <begin position="865"/>
        <end position="965"/>
    </location>
</feature>
<dbReference type="GO" id="GO:0005737">
    <property type="term" value="C:cytoplasm"/>
    <property type="evidence" value="ECO:0007669"/>
    <property type="project" value="UniProtKB-SubCell"/>
</dbReference>
<organism evidence="17 18">
    <name type="scientific">Owenia fusiformis</name>
    <name type="common">Polychaete worm</name>
    <dbReference type="NCBI Taxonomy" id="6347"/>
    <lineage>
        <taxon>Eukaryota</taxon>
        <taxon>Metazoa</taxon>
        <taxon>Spiralia</taxon>
        <taxon>Lophotrochozoa</taxon>
        <taxon>Annelida</taxon>
        <taxon>Polychaeta</taxon>
        <taxon>Sedentaria</taxon>
        <taxon>Canalipalpata</taxon>
        <taxon>Sabellida</taxon>
        <taxon>Oweniida</taxon>
        <taxon>Oweniidae</taxon>
        <taxon>Owenia</taxon>
    </lineage>
</organism>
<evidence type="ECO:0000313" key="17">
    <source>
        <dbReference type="EMBL" id="CAH1778285.1"/>
    </source>
</evidence>
<evidence type="ECO:0000256" key="15">
    <source>
        <dbReference type="SAM" id="Coils"/>
    </source>
</evidence>
<dbReference type="EMBL" id="CAIIXF020000002">
    <property type="protein sequence ID" value="CAH1778285.1"/>
    <property type="molecule type" value="Genomic_DNA"/>
</dbReference>
<dbReference type="PROSITE" id="PS50020">
    <property type="entry name" value="WW_DOMAIN_2"/>
    <property type="match status" value="2"/>
</dbReference>
<dbReference type="InterPro" id="IPR057747">
    <property type="entry name" value="WWC1_hairpin"/>
</dbReference>
<dbReference type="GO" id="GO:0019900">
    <property type="term" value="F:kinase binding"/>
    <property type="evidence" value="ECO:0007669"/>
    <property type="project" value="TreeGrafter"/>
</dbReference>
<keyword evidence="11" id="KW-0472">Membrane</keyword>
<keyword evidence="5" id="KW-1003">Cell membrane</keyword>
<dbReference type="InterPro" id="IPR000008">
    <property type="entry name" value="C2_dom"/>
</dbReference>
<evidence type="ECO:0000313" key="18">
    <source>
        <dbReference type="Proteomes" id="UP000749559"/>
    </source>
</evidence>
<comment type="caution">
    <text evidence="17">The sequence shown here is derived from an EMBL/GenBank/DDBJ whole genome shotgun (WGS) entry which is preliminary data.</text>
</comment>
<feature type="compositionally biased region" description="Basic residues" evidence="16">
    <location>
        <begin position="1217"/>
        <end position="1226"/>
    </location>
</feature>
<evidence type="ECO:0000256" key="1">
    <source>
        <dbReference type="ARBA" id="ARBA00004221"/>
    </source>
</evidence>
<dbReference type="PANTHER" id="PTHR14791:SF29">
    <property type="entry name" value="PROTEIN KIBRA"/>
    <property type="match status" value="1"/>
</dbReference>
<dbReference type="CDD" id="cd00201">
    <property type="entry name" value="WW"/>
    <property type="match status" value="2"/>
</dbReference>
<dbReference type="SUPFAM" id="SSF49562">
    <property type="entry name" value="C2 domain (Calcium/lipid-binding domain, CaLB)"/>
    <property type="match status" value="1"/>
</dbReference>
<dbReference type="Pfam" id="PF00397">
    <property type="entry name" value="WW"/>
    <property type="match status" value="2"/>
</dbReference>
<evidence type="ECO:0000256" key="13">
    <source>
        <dbReference type="ARBA" id="ARBA00024960"/>
    </source>
</evidence>
<evidence type="ECO:0000256" key="6">
    <source>
        <dbReference type="ARBA" id="ARBA00022490"/>
    </source>
</evidence>
<dbReference type="Proteomes" id="UP000749559">
    <property type="component" value="Unassembled WGS sequence"/>
</dbReference>
<feature type="region of interest" description="Disordered" evidence="16">
    <location>
        <begin position="1204"/>
        <end position="1253"/>
    </location>
</feature>
<evidence type="ECO:0000256" key="4">
    <source>
        <dbReference type="ARBA" id="ARBA00013712"/>
    </source>
</evidence>
<dbReference type="Gene3D" id="2.60.40.150">
    <property type="entry name" value="C2 domain"/>
    <property type="match status" value="1"/>
</dbReference>
<dbReference type="PANTHER" id="PTHR14791">
    <property type="entry name" value="BOMB/KIRA PROTEINS"/>
    <property type="match status" value="1"/>
</dbReference>
<keyword evidence="6" id="KW-0963">Cytoplasm</keyword>
<comment type="similarity">
    <text evidence="3">Belongs to the WWC family. KIBRA subfamily.</text>
</comment>
<dbReference type="Gene3D" id="2.20.70.10">
    <property type="match status" value="2"/>
</dbReference>
<evidence type="ECO:0000256" key="2">
    <source>
        <dbReference type="ARBA" id="ARBA00004496"/>
    </source>
</evidence>
<dbReference type="Pfam" id="PF25802">
    <property type="entry name" value="WWC1"/>
    <property type="match status" value="1"/>
</dbReference>
<keyword evidence="7" id="KW-0597">Phosphoprotein</keyword>
<reference evidence="17" key="1">
    <citation type="submission" date="2022-03" db="EMBL/GenBank/DDBJ databases">
        <authorList>
            <person name="Martin C."/>
        </authorList>
    </citation>
    <scope>NUCLEOTIDE SEQUENCE</scope>
</reference>
<keyword evidence="9" id="KW-0805">Transcription regulation</keyword>
<feature type="coiled-coil region" evidence="15">
    <location>
        <begin position="301"/>
        <end position="328"/>
    </location>
</feature>
<feature type="region of interest" description="Disordered" evidence="16">
    <location>
        <begin position="1049"/>
        <end position="1075"/>
    </location>
</feature>
<dbReference type="GO" id="GO:0046621">
    <property type="term" value="P:negative regulation of organ growth"/>
    <property type="evidence" value="ECO:0007669"/>
    <property type="project" value="TreeGrafter"/>
</dbReference>
<evidence type="ECO:0000256" key="14">
    <source>
        <dbReference type="ARBA" id="ARBA00025969"/>
    </source>
</evidence>
<name>A0A8J1TJF0_OWEFU</name>
<comment type="subunit">
    <text evidence="14">Forms a complex with Mer and Ex. Interacts (via domain WW 1) with Ex (via RXPPXY motif). Interacts with Mer, Sav, Hpo and Wts.</text>
</comment>
<accession>A0A8J1TJF0</accession>
<keyword evidence="8" id="KW-0677">Repeat</keyword>
<evidence type="ECO:0000256" key="5">
    <source>
        <dbReference type="ARBA" id="ARBA00022475"/>
    </source>
</evidence>
<comment type="subcellular location">
    <subcellularLocation>
        <location evidence="1">Apical cell membrane</location>
    </subcellularLocation>
    <subcellularLocation>
        <location evidence="2">Cytoplasm</location>
    </subcellularLocation>
</comment>
<feature type="compositionally biased region" description="Polar residues" evidence="16">
    <location>
        <begin position="1238"/>
        <end position="1247"/>
    </location>
</feature>
<evidence type="ECO:0000256" key="3">
    <source>
        <dbReference type="ARBA" id="ARBA00010585"/>
    </source>
</evidence>
<protein>
    <recommendedName>
        <fullName evidence="4">Protein kibra</fullName>
    </recommendedName>
</protein>
<dbReference type="SMART" id="SM00456">
    <property type="entry name" value="WW"/>
    <property type="match status" value="2"/>
</dbReference>
<evidence type="ECO:0000256" key="7">
    <source>
        <dbReference type="ARBA" id="ARBA00022553"/>
    </source>
</evidence>
<keyword evidence="12" id="KW-0804">Transcription</keyword>
<keyword evidence="10 15" id="KW-0175">Coiled coil</keyword>
<dbReference type="InterPro" id="IPR001202">
    <property type="entry name" value="WW_dom"/>
</dbReference>
<sequence length="1253" mass="140421">MPLKGNNELPLPETFEVATDFDGKVFYINHVTKETSWIDPRDAYTKPKTFADCEGDELPYGWEEMYDPRLGIYYYTNHATKVNQLEDPRLQWRAKQQDMLKEYLSTAHEDLETKRDIYSVKQQRLELAKDEYQHLNETLVHSGWKTTSSSSLNSTSSVGSTKYDPDLLKADVHLAKKRIARLRGELQQIRTEMSYKERGVETLTQIDSKMAGQPGGYNLQEAQAIMQEIRNIQQSLSSGEREKQNLIQSLAKLKDDMPLRLVTEGSSPDLSLLSIPHEIISTESQTDLTGEYNTGARLAEMARMRLQYDEARKRITTIQRNLSSVEDHMVPGQTESDKDRLLLIQEKEQLLRELRSIVRTKGRSEAEIVETNEQIRQLQKELAEAMEISNRQIAERIKLQDERTLCIEQLIEATKETARLESKLRSLSQSTLSSGSSRGSLGSLGSLSASSKGSLNSLSLTDIYGTSQYPNNENNNLHDLHSWVNQIMKGHNSISTIPEAVSPTVSLNNSFQNLAITDINIDGATGSIPESPEAVQQTTPTSLPISSQQYDIGIGAPPSYEQHLQQVIAGHPQGAPPIHEQSPNVYKNPPQTNTNYSPTSKQRIPHLPLDSSATPILENINNRQHAVVTETGEPPLSPISESSSGVCNNLSGVNTRSVSAAVSDESVAGDSGVFEASVKRMDEDGLPEKDLESAQIQIKLKYEGVEGQLHIGVEQARNLAALAIPERSLVMIKTSLLPSPLSQALCTKPSSNLNSPKWNELFKLQILENKLCSKTLQVNIWCRNHLNQEEHLGCVQVSLADFDPKTVSIKWYNVLSFKFMQADVTPSRKTKLPKIPSPDVPENVSVTQEDEKKVKKLLEGTSARLRKSSIKERPLSKERHRSSSLDSGAIRGTHAAVLSMREESSDESTIISSQTSTLTRNQGPEDMIKHGNQNGPEEISSESQEEDVDDETPGLSTDDFIQSDTTERGTDYDELEAQHGSPSDTLVKTATCEAGVNTEGEYKGLRSVKDMVKSKEQENSDYICKLNRSDSDSSVPTFRRGGSFQRNSFERRSLRWKKSPSPHNKHQQPTVVERGPNMKTSMDLELDLQASQTKLAYLHEEIAKLKEVKRVIEEAQHGDQELPAWFTDSDEWQKLLADARRMFNKDSGNLSREERKAEALLRKVTKEVYKLRKHQKREPDVMSFREKMAFFTTVNMSIPVIPSELSSDSEEEVKMATIKRVKKPKQKSADKTGDPDTSPKSPNSSSLKDSKKI</sequence>
<dbReference type="AlphaFoldDB" id="A0A8J1TJF0"/>
<dbReference type="GO" id="GO:0016324">
    <property type="term" value="C:apical plasma membrane"/>
    <property type="evidence" value="ECO:0007669"/>
    <property type="project" value="UniProtKB-SubCell"/>
</dbReference>
<feature type="compositionally biased region" description="Acidic residues" evidence="16">
    <location>
        <begin position="939"/>
        <end position="952"/>
    </location>
</feature>
<dbReference type="OrthoDB" id="2020426at2759"/>
<dbReference type="SMART" id="SM00239">
    <property type="entry name" value="C2"/>
    <property type="match status" value="1"/>
</dbReference>
<dbReference type="Pfam" id="PF00168">
    <property type="entry name" value="C2"/>
    <property type="match status" value="1"/>
</dbReference>
<evidence type="ECO:0000256" key="8">
    <source>
        <dbReference type="ARBA" id="ARBA00022737"/>
    </source>
</evidence>
<feature type="compositionally biased region" description="Basic residues" evidence="16">
    <location>
        <begin position="1054"/>
        <end position="1066"/>
    </location>
</feature>
<keyword evidence="18" id="KW-1185">Reference proteome</keyword>
<dbReference type="PROSITE" id="PS50004">
    <property type="entry name" value="C2"/>
    <property type="match status" value="1"/>
</dbReference>
<evidence type="ECO:0000256" key="12">
    <source>
        <dbReference type="ARBA" id="ARBA00023163"/>
    </source>
</evidence>